<accession>A0A061H7Y6</accession>
<evidence type="ECO:0000313" key="2">
    <source>
        <dbReference type="EMBL" id="EPQ28758.1"/>
    </source>
</evidence>
<feature type="compositionally biased region" description="Basic and acidic residues" evidence="1">
    <location>
        <begin position="946"/>
        <end position="957"/>
    </location>
</feature>
<feature type="compositionally biased region" description="Low complexity" evidence="1">
    <location>
        <begin position="727"/>
        <end position="739"/>
    </location>
</feature>
<organism evidence="2 3">
    <name type="scientific">Pseudozyma flocculosa PF-1</name>
    <dbReference type="NCBI Taxonomy" id="1277687"/>
    <lineage>
        <taxon>Eukaryota</taxon>
        <taxon>Fungi</taxon>
        <taxon>Dikarya</taxon>
        <taxon>Basidiomycota</taxon>
        <taxon>Ustilaginomycotina</taxon>
        <taxon>Ustilaginomycetes</taxon>
        <taxon>Ustilaginales</taxon>
        <taxon>Ustilaginaceae</taxon>
        <taxon>Pseudozyma</taxon>
    </lineage>
</organism>
<protein>
    <submittedName>
        <fullName evidence="2">Uncharacterized protein</fullName>
    </submittedName>
</protein>
<dbReference type="Proteomes" id="UP000053664">
    <property type="component" value="Unassembled WGS sequence"/>
</dbReference>
<dbReference type="AlphaFoldDB" id="A0A061H7Y6"/>
<feature type="compositionally biased region" description="Polar residues" evidence="1">
    <location>
        <begin position="180"/>
        <end position="190"/>
    </location>
</feature>
<feature type="compositionally biased region" description="Low complexity" evidence="1">
    <location>
        <begin position="1060"/>
        <end position="1070"/>
    </location>
</feature>
<dbReference type="HOGENOM" id="CLU_278499_0_0_1"/>
<feature type="compositionally biased region" description="Basic residues" evidence="1">
    <location>
        <begin position="750"/>
        <end position="761"/>
    </location>
</feature>
<feature type="compositionally biased region" description="Basic and acidic residues" evidence="1">
    <location>
        <begin position="22"/>
        <end position="33"/>
    </location>
</feature>
<feature type="region of interest" description="Disordered" evidence="1">
    <location>
        <begin position="75"/>
        <end position="105"/>
    </location>
</feature>
<feature type="region of interest" description="Disordered" evidence="1">
    <location>
        <begin position="471"/>
        <end position="554"/>
    </location>
</feature>
<dbReference type="eggNOG" id="ENOG502TDF2">
    <property type="taxonomic scope" value="Eukaryota"/>
</dbReference>
<dbReference type="RefSeq" id="XP_007879272.1">
    <property type="nucleotide sequence ID" value="XM_007881081.1"/>
</dbReference>
<feature type="region of interest" description="Disordered" evidence="1">
    <location>
        <begin position="1"/>
        <end position="58"/>
    </location>
</feature>
<feature type="compositionally biased region" description="Low complexity" evidence="1">
    <location>
        <begin position="544"/>
        <end position="554"/>
    </location>
</feature>
<evidence type="ECO:0000256" key="1">
    <source>
        <dbReference type="SAM" id="MobiDB-lite"/>
    </source>
</evidence>
<feature type="region of interest" description="Disordered" evidence="1">
    <location>
        <begin position="425"/>
        <end position="459"/>
    </location>
</feature>
<feature type="region of interest" description="Disordered" evidence="1">
    <location>
        <begin position="1018"/>
        <end position="1109"/>
    </location>
</feature>
<feature type="compositionally biased region" description="Polar residues" evidence="1">
    <location>
        <begin position="919"/>
        <end position="928"/>
    </location>
</feature>
<feature type="region of interest" description="Disordered" evidence="1">
    <location>
        <begin position="727"/>
        <end position="769"/>
    </location>
</feature>
<dbReference type="EMBL" id="KE361633">
    <property type="protein sequence ID" value="EPQ28758.1"/>
    <property type="molecule type" value="Genomic_DNA"/>
</dbReference>
<feature type="compositionally biased region" description="Polar residues" evidence="1">
    <location>
        <begin position="490"/>
        <end position="499"/>
    </location>
</feature>
<feature type="region of interest" description="Disordered" evidence="1">
    <location>
        <begin position="345"/>
        <end position="374"/>
    </location>
</feature>
<proteinExistence type="predicted"/>
<feature type="region of interest" description="Disordered" evidence="1">
    <location>
        <begin position="911"/>
        <end position="1006"/>
    </location>
</feature>
<dbReference type="GeneID" id="19317670"/>
<feature type="compositionally biased region" description="Low complexity" evidence="1">
    <location>
        <begin position="509"/>
        <end position="523"/>
    </location>
</feature>
<evidence type="ECO:0000313" key="3">
    <source>
        <dbReference type="Proteomes" id="UP000053664"/>
    </source>
</evidence>
<feature type="region of interest" description="Disordered" evidence="1">
    <location>
        <begin position="118"/>
        <end position="190"/>
    </location>
</feature>
<reference evidence="2 3" key="1">
    <citation type="journal article" date="2013" name="Plant Cell">
        <title>The transition from a phytopathogenic smut ancestor to an anamorphic biocontrol agent deciphered by comparative whole-genome analysis.</title>
        <authorList>
            <person name="Lefebvre F."/>
            <person name="Joly D.L."/>
            <person name="Labbe C."/>
            <person name="Teichmann B."/>
            <person name="Linning R."/>
            <person name="Belzile F."/>
            <person name="Bakkeren G."/>
            <person name="Belanger R.R."/>
        </authorList>
    </citation>
    <scope>NUCLEOTIDE SEQUENCE [LARGE SCALE GENOMIC DNA]</scope>
    <source>
        <strain evidence="2 3">PF-1</strain>
    </source>
</reference>
<feature type="compositionally biased region" description="Low complexity" evidence="1">
    <location>
        <begin position="1026"/>
        <end position="1042"/>
    </location>
</feature>
<name>A0A061H7Y6_9BASI</name>
<dbReference type="KEGG" id="pfp:PFL1_03561"/>
<sequence>MALTKKAIEWRASAHPTTSFIKRPDHPPRDGRGPPHRNSRHQQRNGRSPPPRLRPGLACLPFSIASTDQAQATALMAAHMQQKSAATAPAPDGLGRPPSYSTSQARDRFIVTNPDFDSIAEQEGGDRGARAHSPDRSDQAPKGVQMLANGTAESPKPAEETAQPRGQGGDRLESPPLTLRGSSPSDRTDSSLLQLLTEKSTTGEASSAAPSAALVPCLFGFPMPLGSRVMELSDNLPASVESVRNQDSTAMSAEPSDSSGNVPTSIQPTVQPDSIDSGRDQVDATVTPLAALNAWRLSIRETADFAHAAAERISSVKKDLAQQPAASSSTEQAPATNGQALHINAHAEPNNGDGEVRRQAPASKDGQAAQDATPAVSQIFDAVTAARQPVATPSPESDALASSRETIEGLIGEYFAPQNLTDADVPPLIVEPRSPTSPTPAERGAAPDGSSDMRRRGTFGQLDGIPVARAGAEQHASNGSRVDKTKSAGPLSTSPTQAVGGNGAIFNRHLSPSSLSSAHSASPTGDRGQSPDQKRRLPSSTAVSPFSMSMHSSTSDETEFLSDDLFRDPSSVHEDQAYVLASDKALEVPAKVVKQLLRATVGNTQASVKSTADNEPLRMLHRELAKLRISTLLNVIDKSTSEVVVDLIGSQILAYLYFIEDSKLLAWTTKTVYQRQNAPAKQWAQLCNTLKEFQPLKPPQSNFSTYLAAPTRIAILRHLGFPDHVPVASSSTSASSDPAPNTPPASPWHKPLHIFSRKPHGEHHQSRDSFVPPRLPGHYQLHDEAQSFAEPSAPQEEGAISGMGAQEAADFIAAHLKRRAVDCLSLDVLIAISNLCVHRVFAPVLLRRLLAFFALGDTENGFVPVEAEVKLLRDYREFYLRPQSALLRARIKEFNVELEVEAMLRTFEAASDKGARPSSAESNPQQALAASEAKERPAMTAGTTEPSHDEWGSERQETTAQGTAMLSSSSSATTPLWPHGGVDQAPPASRPGDEKQAPYISRNETISVSGGLGKRLLSRMGHARSRSTSTGTGTTKTISSGTFRRKKKHAADPFDGAHIDASSSSTTSGADKSKHRLRRKPTSIDSLEEPRHQEPVPPLPSAGASKTSVASSVNMVAAIDELVKIRQQAVSARAA</sequence>
<feature type="region of interest" description="Disordered" evidence="1">
    <location>
        <begin position="240"/>
        <end position="280"/>
    </location>
</feature>
<gene>
    <name evidence="2" type="ORF">PFL1_03561</name>
</gene>
<feature type="compositionally biased region" description="Basic and acidic residues" evidence="1">
    <location>
        <begin position="124"/>
        <end position="139"/>
    </location>
</feature>
<feature type="compositionally biased region" description="Basic residues" evidence="1">
    <location>
        <begin position="34"/>
        <end position="44"/>
    </location>
</feature>
<feature type="compositionally biased region" description="Polar residues" evidence="1">
    <location>
        <begin position="242"/>
        <end position="274"/>
    </location>
</feature>